<evidence type="ECO:0000259" key="3">
    <source>
        <dbReference type="Pfam" id="PF00930"/>
    </source>
</evidence>
<proteinExistence type="predicted"/>
<dbReference type="InterPro" id="IPR001375">
    <property type="entry name" value="Peptidase_S9_cat"/>
</dbReference>
<dbReference type="RefSeq" id="WP_345162279.1">
    <property type="nucleotide sequence ID" value="NZ_BAABHC010000029.1"/>
</dbReference>
<feature type="domain" description="Dipeptidylpeptidase IV N-terminal" evidence="3">
    <location>
        <begin position="86"/>
        <end position="440"/>
    </location>
</feature>
<dbReference type="Pfam" id="PF00930">
    <property type="entry name" value="DPPIV_N"/>
    <property type="match status" value="1"/>
</dbReference>
<gene>
    <name evidence="4" type="ORF">GCM10023188_43180</name>
</gene>
<keyword evidence="5" id="KW-1185">Reference proteome</keyword>
<evidence type="ECO:0000313" key="4">
    <source>
        <dbReference type="EMBL" id="GAA4442923.1"/>
    </source>
</evidence>
<dbReference type="InterPro" id="IPR002469">
    <property type="entry name" value="Peptidase_S9B_N"/>
</dbReference>
<protein>
    <submittedName>
        <fullName evidence="4">S9 family peptidase</fullName>
    </submittedName>
</protein>
<feature type="signal peptide" evidence="1">
    <location>
        <begin position="1"/>
        <end position="26"/>
    </location>
</feature>
<reference evidence="5" key="1">
    <citation type="journal article" date="2019" name="Int. J. Syst. Evol. Microbiol.">
        <title>The Global Catalogue of Microorganisms (GCM) 10K type strain sequencing project: providing services to taxonomists for standard genome sequencing and annotation.</title>
        <authorList>
            <consortium name="The Broad Institute Genomics Platform"/>
            <consortium name="The Broad Institute Genome Sequencing Center for Infectious Disease"/>
            <person name="Wu L."/>
            <person name="Ma J."/>
        </authorList>
    </citation>
    <scope>NUCLEOTIDE SEQUENCE [LARGE SCALE GENOMIC DNA]</scope>
    <source>
        <strain evidence="5">JCM 17926</strain>
    </source>
</reference>
<dbReference type="PANTHER" id="PTHR11731:SF193">
    <property type="entry name" value="DIPEPTIDYL PEPTIDASE 9"/>
    <property type="match status" value="1"/>
</dbReference>
<dbReference type="Gene3D" id="2.140.10.30">
    <property type="entry name" value="Dipeptidylpeptidase IV, N-terminal domain"/>
    <property type="match status" value="1"/>
</dbReference>
<comment type="caution">
    <text evidence="4">The sequence shown here is derived from an EMBL/GenBank/DDBJ whole genome shotgun (WGS) entry which is preliminary data.</text>
</comment>
<dbReference type="EMBL" id="BAABHC010000029">
    <property type="protein sequence ID" value="GAA4442923.1"/>
    <property type="molecule type" value="Genomic_DNA"/>
</dbReference>
<feature type="chain" id="PRO_5046774859" evidence="1">
    <location>
        <begin position="27"/>
        <end position="736"/>
    </location>
</feature>
<dbReference type="InterPro" id="IPR050278">
    <property type="entry name" value="Serine_Prot_S9B/DPPIV"/>
</dbReference>
<organism evidence="4 5">
    <name type="scientific">Pontibacter saemangeumensis</name>
    <dbReference type="NCBI Taxonomy" id="1084525"/>
    <lineage>
        <taxon>Bacteria</taxon>
        <taxon>Pseudomonadati</taxon>
        <taxon>Bacteroidota</taxon>
        <taxon>Cytophagia</taxon>
        <taxon>Cytophagales</taxon>
        <taxon>Hymenobacteraceae</taxon>
        <taxon>Pontibacter</taxon>
    </lineage>
</organism>
<dbReference type="PANTHER" id="PTHR11731">
    <property type="entry name" value="PROTEASE FAMILY S9B,C DIPEPTIDYL-PEPTIDASE IV-RELATED"/>
    <property type="match status" value="1"/>
</dbReference>
<evidence type="ECO:0000259" key="2">
    <source>
        <dbReference type="Pfam" id="PF00326"/>
    </source>
</evidence>
<keyword evidence="1" id="KW-0732">Signal</keyword>
<evidence type="ECO:0000256" key="1">
    <source>
        <dbReference type="SAM" id="SignalP"/>
    </source>
</evidence>
<dbReference type="Pfam" id="PF00326">
    <property type="entry name" value="Peptidase_S9"/>
    <property type="match status" value="1"/>
</dbReference>
<dbReference type="Gene3D" id="3.40.50.1820">
    <property type="entry name" value="alpha/beta hydrolase"/>
    <property type="match status" value="1"/>
</dbReference>
<accession>A0ABP8M3Y5</accession>
<dbReference type="SUPFAM" id="SSF82171">
    <property type="entry name" value="DPP6 N-terminal domain-like"/>
    <property type="match status" value="1"/>
</dbReference>
<sequence>MPVKNRIPVLVLLLLLQLSLFSRSGAAQGNGEIIWLKAGDAYAQQEEGNIIRHKLPSQEKQVILAKEKLVPAGKSEPLKVRSFSFSEDEQKLLLYTNTVKVWRLDTRGDYWVYDLQKQTLAQVGANLPVSSLMFAKFSPDGKQVAYVSGNNIYVENLQNNEVKQLTKDGITKRINGTFDWAYEEEFYCRDGFRWSPDSKAIAFWQLDANEVKDYLMINHTDSIYPVVIPVEYPVAGEAVSPYRIGVVDVATAHINWMDVPGDPKQHYVPRMEWAANSEEVIVEQLNRKQNESKLYLCDVTNGRAKQVYAEKDAAWIDILPAWDSDYRFGGWNWLNGGREFLWASEKDGWRHLYRISRDGRNETLITKGKYDVMDITAVNEATGYIYFMASPDNATQQYLYRVRLNGKGKAERLSPETQSGTHAYNISPNTRFAYHRFSNYYTKPAAEWVALPNHKALNGNSTVAQAIAQADKAKSSLEFFEVKTSEGVEMDAWMVKPVPFDPQKKYPVVFQVYTEPAGQTVLDQYGIGQNGLYKGNMAEDGYLYVSVDNRGTPAPKGREWRKSIYRKVGLLNIHDQAMAAREILKLPYVDTSRVAVWGWSGGGSATLNLLFQHPSLYKTGISIAAVANQLTYDNIYQERYMGLPEENREDFVQGSPITHAKNLRGNLLYIHGTGDDNVHYNNAEQLINELIRHGKQFQVMPYPNRTHSISEGEGTDEHLSTLFTNYLRLHCPPGGR</sequence>
<dbReference type="SUPFAM" id="SSF53474">
    <property type="entry name" value="alpha/beta-Hydrolases"/>
    <property type="match status" value="1"/>
</dbReference>
<evidence type="ECO:0000313" key="5">
    <source>
        <dbReference type="Proteomes" id="UP001500552"/>
    </source>
</evidence>
<dbReference type="Proteomes" id="UP001500552">
    <property type="component" value="Unassembled WGS sequence"/>
</dbReference>
<dbReference type="InterPro" id="IPR029058">
    <property type="entry name" value="AB_hydrolase_fold"/>
</dbReference>
<name>A0ABP8M3Y5_9BACT</name>
<feature type="domain" description="Peptidase S9 prolyl oligopeptidase catalytic" evidence="2">
    <location>
        <begin position="537"/>
        <end position="716"/>
    </location>
</feature>